<dbReference type="InterPro" id="IPR000086">
    <property type="entry name" value="NUDIX_hydrolase_dom"/>
</dbReference>
<dbReference type="Pfam" id="PF00293">
    <property type="entry name" value="NUDIX"/>
    <property type="match status" value="1"/>
</dbReference>
<dbReference type="InterPro" id="IPR015797">
    <property type="entry name" value="NUDIX_hydrolase-like_dom_sf"/>
</dbReference>
<comment type="caution">
    <text evidence="4">The sequence shown here is derived from an EMBL/GenBank/DDBJ whole genome shotgun (WGS) entry which is preliminary data.</text>
</comment>
<dbReference type="EMBL" id="JAHESD010000005">
    <property type="protein sequence ID" value="MBT1702461.1"/>
    <property type="molecule type" value="Genomic_DNA"/>
</dbReference>
<comment type="cofactor">
    <cofactor evidence="1">
        <name>Mg(2+)</name>
        <dbReference type="ChEBI" id="CHEBI:18420"/>
    </cofactor>
</comment>
<dbReference type="GO" id="GO:0016787">
    <property type="term" value="F:hydrolase activity"/>
    <property type="evidence" value="ECO:0007669"/>
    <property type="project" value="UniProtKB-KW"/>
</dbReference>
<dbReference type="Proteomes" id="UP000772618">
    <property type="component" value="Unassembled WGS sequence"/>
</dbReference>
<evidence type="ECO:0000259" key="3">
    <source>
        <dbReference type="PROSITE" id="PS51462"/>
    </source>
</evidence>
<name>A0ABS5VMW7_9BACT</name>
<keyword evidence="5" id="KW-1185">Reference proteome</keyword>
<keyword evidence="2 4" id="KW-0378">Hydrolase</keyword>
<organism evidence="4 5">
    <name type="scientific">Chryseosolibacter indicus</name>
    <dbReference type="NCBI Taxonomy" id="2782351"/>
    <lineage>
        <taxon>Bacteria</taxon>
        <taxon>Pseudomonadati</taxon>
        <taxon>Bacteroidota</taxon>
        <taxon>Cytophagia</taxon>
        <taxon>Cytophagales</taxon>
        <taxon>Chryseotaleaceae</taxon>
        <taxon>Chryseosolibacter</taxon>
    </lineage>
</organism>
<accession>A0ABS5VMW7</accession>
<evidence type="ECO:0000256" key="1">
    <source>
        <dbReference type="ARBA" id="ARBA00001946"/>
    </source>
</evidence>
<dbReference type="Gene3D" id="3.90.79.10">
    <property type="entry name" value="Nucleoside Triphosphate Pyrophosphohydrolase"/>
    <property type="match status" value="1"/>
</dbReference>
<gene>
    <name evidence="4" type="ORF">KK060_04170</name>
</gene>
<protein>
    <submittedName>
        <fullName evidence="4">NUDIX hydrolase</fullName>
    </submittedName>
</protein>
<proteinExistence type="predicted"/>
<evidence type="ECO:0000313" key="5">
    <source>
        <dbReference type="Proteomes" id="UP000772618"/>
    </source>
</evidence>
<sequence>MDAEVAKVYGNKVRVRACGICRKGDSILMVNHMGITDTNFWAPPGGGVEFGDSIIETIEKEFCEETGLTVSVESFLFGCEYIQDPIHSIEVFYSVSSQNGKVKKGSDPEIQIIEAVRFMSFNEIKRLPKVEVHGIFHLVETVADLENLKGFYRI</sequence>
<evidence type="ECO:0000256" key="2">
    <source>
        <dbReference type="ARBA" id="ARBA00022801"/>
    </source>
</evidence>
<feature type="domain" description="Nudix hydrolase" evidence="3">
    <location>
        <begin position="11"/>
        <end position="144"/>
    </location>
</feature>
<dbReference type="PANTHER" id="PTHR43046:SF14">
    <property type="entry name" value="MUTT_NUDIX FAMILY PROTEIN"/>
    <property type="match status" value="1"/>
</dbReference>
<reference evidence="4 5" key="1">
    <citation type="submission" date="2021-05" db="EMBL/GenBank/DDBJ databases">
        <title>A Polyphasic approach of four new species of the genus Ohtaekwangia: Ohtaekwangia histidinii sp. nov., Ohtaekwangia cretensis sp. nov., Ohtaekwangia indiensis sp. nov., Ohtaekwangia reichenbachii sp. nov. from diverse environment.</title>
        <authorList>
            <person name="Octaviana S."/>
        </authorList>
    </citation>
    <scope>NUCLEOTIDE SEQUENCE [LARGE SCALE GENOMIC DNA]</scope>
    <source>
        <strain evidence="4 5">PWU20</strain>
    </source>
</reference>
<evidence type="ECO:0000313" key="4">
    <source>
        <dbReference type="EMBL" id="MBT1702461.1"/>
    </source>
</evidence>
<dbReference type="PANTHER" id="PTHR43046">
    <property type="entry name" value="GDP-MANNOSE MANNOSYL HYDROLASE"/>
    <property type="match status" value="1"/>
</dbReference>
<dbReference type="PROSITE" id="PS51462">
    <property type="entry name" value="NUDIX"/>
    <property type="match status" value="1"/>
</dbReference>
<dbReference type="SUPFAM" id="SSF55811">
    <property type="entry name" value="Nudix"/>
    <property type="match status" value="1"/>
</dbReference>
<dbReference type="RefSeq" id="WP_254152416.1">
    <property type="nucleotide sequence ID" value="NZ_JAHESD010000005.1"/>
</dbReference>